<reference evidence="3" key="1">
    <citation type="submission" date="2019-09" db="EMBL/GenBank/DDBJ databases">
        <title>Draft genome information of white flower Hibiscus syriacus.</title>
        <authorList>
            <person name="Kim Y.-M."/>
        </authorList>
    </citation>
    <scope>NUCLEOTIDE SEQUENCE [LARGE SCALE GENOMIC DNA]</scope>
    <source>
        <strain evidence="3">YM2019G1</strain>
    </source>
</reference>
<dbReference type="GO" id="GO:0003723">
    <property type="term" value="F:RNA binding"/>
    <property type="evidence" value="ECO:0007669"/>
    <property type="project" value="InterPro"/>
</dbReference>
<evidence type="ECO:0000313" key="3">
    <source>
        <dbReference type="EMBL" id="KAE8689271.1"/>
    </source>
</evidence>
<evidence type="ECO:0000256" key="2">
    <source>
        <dbReference type="PROSITE-ProRule" id="PRU00708"/>
    </source>
</evidence>
<evidence type="ECO:0000313" key="4">
    <source>
        <dbReference type="Proteomes" id="UP000436088"/>
    </source>
</evidence>
<dbReference type="NCBIfam" id="TIGR00756">
    <property type="entry name" value="PPR"/>
    <property type="match status" value="2"/>
</dbReference>
<sequence>MANPPSFPFLFSSLPSSLPSGMCPTICSRHWCNALMDMYGNLDGGGYEKGFGEMEEKNVVSWTVVLDGVLKWEGSCSQSGNVVMGRWVHVYGLKMMGMEMDIMVETAMLDMYAKCGRIDAAIKVFKCMPRRNVVAWNAMLSGLAMHGRGRVVVEMFQQMIKEVRPDDLTFSCSKCLQSFWGGRLEEAETLINQMPISPNEVVLGSLLGSCNSHGKLQLAEHVLQKLIRMDPHNTEYHSLLSNMYTLAGKLDKANALRRVLKTKGIRKIPGMSSIQLRLAGYVPNLAAQVFPGSDGVEAGFSLEKEQALFSHSEKLAVCFGL</sequence>
<dbReference type="EMBL" id="VEPZ02001172">
    <property type="protein sequence ID" value="KAE8689271.1"/>
    <property type="molecule type" value="Genomic_DNA"/>
</dbReference>
<keyword evidence="4" id="KW-1185">Reference proteome</keyword>
<dbReference type="SUPFAM" id="SSF48452">
    <property type="entry name" value="TPR-like"/>
    <property type="match status" value="1"/>
</dbReference>
<dbReference type="InterPro" id="IPR046848">
    <property type="entry name" value="E_motif"/>
</dbReference>
<dbReference type="GO" id="GO:0009451">
    <property type="term" value="P:RNA modification"/>
    <property type="evidence" value="ECO:0007669"/>
    <property type="project" value="InterPro"/>
</dbReference>
<comment type="caution">
    <text evidence="3">The sequence shown here is derived from an EMBL/GenBank/DDBJ whole genome shotgun (WGS) entry which is preliminary data.</text>
</comment>
<dbReference type="AlphaFoldDB" id="A0A6A2ZBC2"/>
<dbReference type="Pfam" id="PF01535">
    <property type="entry name" value="PPR"/>
    <property type="match status" value="2"/>
</dbReference>
<gene>
    <name evidence="3" type="ORF">F3Y22_tig00110940pilonHSYRG00253</name>
</gene>
<dbReference type="PANTHER" id="PTHR47926">
    <property type="entry name" value="PENTATRICOPEPTIDE REPEAT-CONTAINING PROTEIN"/>
    <property type="match status" value="1"/>
</dbReference>
<keyword evidence="1" id="KW-0677">Repeat</keyword>
<dbReference type="InterPro" id="IPR011990">
    <property type="entry name" value="TPR-like_helical_dom_sf"/>
</dbReference>
<dbReference type="PROSITE" id="PS51375">
    <property type="entry name" value="PPR"/>
    <property type="match status" value="1"/>
</dbReference>
<evidence type="ECO:0000256" key="1">
    <source>
        <dbReference type="ARBA" id="ARBA00022737"/>
    </source>
</evidence>
<name>A0A6A2ZBC2_HIBSY</name>
<dbReference type="Proteomes" id="UP000436088">
    <property type="component" value="Unassembled WGS sequence"/>
</dbReference>
<dbReference type="Pfam" id="PF20431">
    <property type="entry name" value="E_motif"/>
    <property type="match status" value="1"/>
</dbReference>
<dbReference type="Gene3D" id="1.25.40.10">
    <property type="entry name" value="Tetratricopeptide repeat domain"/>
    <property type="match status" value="2"/>
</dbReference>
<accession>A0A6A2ZBC2</accession>
<organism evidence="3 4">
    <name type="scientific">Hibiscus syriacus</name>
    <name type="common">Rose of Sharon</name>
    <dbReference type="NCBI Taxonomy" id="106335"/>
    <lineage>
        <taxon>Eukaryota</taxon>
        <taxon>Viridiplantae</taxon>
        <taxon>Streptophyta</taxon>
        <taxon>Embryophyta</taxon>
        <taxon>Tracheophyta</taxon>
        <taxon>Spermatophyta</taxon>
        <taxon>Magnoliopsida</taxon>
        <taxon>eudicotyledons</taxon>
        <taxon>Gunneridae</taxon>
        <taxon>Pentapetalae</taxon>
        <taxon>rosids</taxon>
        <taxon>malvids</taxon>
        <taxon>Malvales</taxon>
        <taxon>Malvaceae</taxon>
        <taxon>Malvoideae</taxon>
        <taxon>Hibiscus</taxon>
    </lineage>
</organism>
<feature type="repeat" description="PPR" evidence="2">
    <location>
        <begin position="101"/>
        <end position="135"/>
    </location>
</feature>
<dbReference type="InterPro" id="IPR002885">
    <property type="entry name" value="PPR_rpt"/>
</dbReference>
<protein>
    <submittedName>
        <fullName evidence="3">Vesicle transport v-SNARE family protein</fullName>
    </submittedName>
</protein>
<proteinExistence type="predicted"/>
<dbReference type="InterPro" id="IPR046960">
    <property type="entry name" value="PPR_At4g14850-like_plant"/>
</dbReference>